<proteinExistence type="predicted"/>
<feature type="domain" description="P-type ATPase A" evidence="7">
    <location>
        <begin position="100"/>
        <end position="198"/>
    </location>
</feature>
<dbReference type="InterPro" id="IPR059000">
    <property type="entry name" value="ATPase_P-type_domA"/>
</dbReference>
<dbReference type="SUPFAM" id="SSF81665">
    <property type="entry name" value="Calcium ATPase, transmembrane domain M"/>
    <property type="match status" value="1"/>
</dbReference>
<dbReference type="Gene3D" id="3.40.1110.10">
    <property type="entry name" value="Calcium-transporting ATPase, cytoplasmic domain N"/>
    <property type="match status" value="1"/>
</dbReference>
<evidence type="ECO:0000313" key="8">
    <source>
        <dbReference type="EMBL" id="QSB06203.1"/>
    </source>
</evidence>
<name>A0A895XRQ3_9ACTN</name>
<dbReference type="SFLD" id="SFLDS00003">
    <property type="entry name" value="Haloacid_Dehalogenase"/>
    <property type="match status" value="1"/>
</dbReference>
<dbReference type="Pfam" id="PF00122">
    <property type="entry name" value="E1-E2_ATPase"/>
    <property type="match status" value="1"/>
</dbReference>
<dbReference type="Gene3D" id="1.20.1110.10">
    <property type="entry name" value="Calcium-transporting ATPase, transmembrane domain"/>
    <property type="match status" value="1"/>
</dbReference>
<feature type="transmembrane region" description="Helical" evidence="6">
    <location>
        <begin position="219"/>
        <end position="237"/>
    </location>
</feature>
<dbReference type="InterPro" id="IPR001757">
    <property type="entry name" value="P_typ_ATPase"/>
</dbReference>
<evidence type="ECO:0000256" key="6">
    <source>
        <dbReference type="SAM" id="Phobius"/>
    </source>
</evidence>
<evidence type="ECO:0000256" key="2">
    <source>
        <dbReference type="ARBA" id="ARBA00022692"/>
    </source>
</evidence>
<evidence type="ECO:0000256" key="5">
    <source>
        <dbReference type="ARBA" id="ARBA00023136"/>
    </source>
</evidence>
<dbReference type="EMBL" id="CP070496">
    <property type="protein sequence ID" value="QSB06203.1"/>
    <property type="molecule type" value="Genomic_DNA"/>
</dbReference>
<feature type="transmembrane region" description="Helical" evidence="6">
    <location>
        <begin position="763"/>
        <end position="786"/>
    </location>
</feature>
<dbReference type="InterPro" id="IPR018303">
    <property type="entry name" value="ATPase_P-typ_P_site"/>
</dbReference>
<dbReference type="RefSeq" id="WP_213172212.1">
    <property type="nucleotide sequence ID" value="NZ_CP070496.1"/>
</dbReference>
<dbReference type="SFLD" id="SFLDG00002">
    <property type="entry name" value="C1.7:_P-type_atpase_like"/>
    <property type="match status" value="1"/>
</dbReference>
<dbReference type="GO" id="GO:0016887">
    <property type="term" value="F:ATP hydrolysis activity"/>
    <property type="evidence" value="ECO:0007669"/>
    <property type="project" value="InterPro"/>
</dbReference>
<dbReference type="GO" id="GO:0005886">
    <property type="term" value="C:plasma membrane"/>
    <property type="evidence" value="ECO:0007669"/>
    <property type="project" value="UniProtKB-SubCell"/>
</dbReference>
<feature type="transmembrane region" description="Helical" evidence="6">
    <location>
        <begin position="249"/>
        <end position="274"/>
    </location>
</feature>
<accession>A0A895XRQ3</accession>
<keyword evidence="3" id="KW-1278">Translocase</keyword>
<dbReference type="InterPro" id="IPR044492">
    <property type="entry name" value="P_typ_ATPase_HD_dom"/>
</dbReference>
<dbReference type="PRINTS" id="PR00120">
    <property type="entry name" value="HATPASE"/>
</dbReference>
<evidence type="ECO:0000256" key="4">
    <source>
        <dbReference type="ARBA" id="ARBA00022989"/>
    </source>
</evidence>
<dbReference type="SUPFAM" id="SSF56784">
    <property type="entry name" value="HAD-like"/>
    <property type="match status" value="1"/>
</dbReference>
<dbReference type="Gene3D" id="3.40.50.1000">
    <property type="entry name" value="HAD superfamily/HAD-like"/>
    <property type="match status" value="1"/>
</dbReference>
<feature type="transmembrane region" description="Helical" evidence="6">
    <location>
        <begin position="69"/>
        <end position="87"/>
    </location>
</feature>
<organism evidence="8 9">
    <name type="scientific">Natronoglycomyces albus</name>
    <dbReference type="NCBI Taxonomy" id="2811108"/>
    <lineage>
        <taxon>Bacteria</taxon>
        <taxon>Bacillati</taxon>
        <taxon>Actinomycetota</taxon>
        <taxon>Actinomycetes</taxon>
        <taxon>Glycomycetales</taxon>
        <taxon>Glycomycetaceae</taxon>
        <taxon>Natronoglycomyces</taxon>
    </lineage>
</organism>
<keyword evidence="4 6" id="KW-1133">Transmembrane helix</keyword>
<dbReference type="Gene3D" id="2.70.150.10">
    <property type="entry name" value="Calcium-transporting ATPase, cytoplasmic transduction domain A"/>
    <property type="match status" value="1"/>
</dbReference>
<dbReference type="Pfam" id="PF00702">
    <property type="entry name" value="Hydrolase"/>
    <property type="match status" value="1"/>
</dbReference>
<evidence type="ECO:0000256" key="1">
    <source>
        <dbReference type="ARBA" id="ARBA00004651"/>
    </source>
</evidence>
<protein>
    <submittedName>
        <fullName evidence="8">HAD-IC family P-type ATPase</fullName>
    </submittedName>
</protein>
<dbReference type="PRINTS" id="PR00119">
    <property type="entry name" value="CATATPASE"/>
</dbReference>
<dbReference type="SUPFAM" id="SSF81660">
    <property type="entry name" value="Metal cation-transporting ATPase, ATP-binding domain N"/>
    <property type="match status" value="1"/>
</dbReference>
<dbReference type="InterPro" id="IPR008250">
    <property type="entry name" value="ATPase_P-typ_transduc_dom_A_sf"/>
</dbReference>
<dbReference type="InterPro" id="IPR023299">
    <property type="entry name" value="ATPase_P-typ_cyto_dom_N"/>
</dbReference>
<dbReference type="InterPro" id="IPR036412">
    <property type="entry name" value="HAD-like_sf"/>
</dbReference>
<dbReference type="SFLD" id="SFLDF00027">
    <property type="entry name" value="p-type_atpase"/>
    <property type="match status" value="1"/>
</dbReference>
<dbReference type="KEGG" id="nav:JQS30_04640"/>
<evidence type="ECO:0000256" key="3">
    <source>
        <dbReference type="ARBA" id="ARBA00022967"/>
    </source>
</evidence>
<dbReference type="GO" id="GO:0005524">
    <property type="term" value="F:ATP binding"/>
    <property type="evidence" value="ECO:0007669"/>
    <property type="project" value="InterPro"/>
</dbReference>
<dbReference type="SUPFAM" id="SSF81653">
    <property type="entry name" value="Calcium ATPase, transduction domain A"/>
    <property type="match status" value="1"/>
</dbReference>
<sequence>METPVLEKASGLTAEEVKERQATGRVNETKRRTSRPISAILRGNFFTFFNLLIGTLCALAVIFGGWKQGLFGLVIVCNIAIGCIQEFRAKRTLDKLALVNQSKAHVIREGNRIAIAPEEIVADDLISVSPGDRLVVDGPATESHGLELDESLLTGEADPVAKGHGDWMQSGSFVVAGSGTYRAEKIGTDSYASRLVEEASEFNLAHSELRTGIDRFIKIIAWLVAPVTILLIASQSIDQASISETIVRTVAGIVPMIPDGLVLLTSIAFAVGVVRLGNRQCLVQELPAIEGLARTDVLCLDKTGTLTEGGMDVHDIRLLDEAPGDAEEAMAALVGLAQADTSPNPTMSAVSAHLAEHGPASPRWQCAEAMPFSSARKWSGIRFDSHGTWVLGAPELLLEPDDPALEEADQLAQQGYRVLVLASAASASTSGGVTSATSRALVILKQRLRTSARTTLEYFRSQHVDVKIISGDNPVAVGAVAAQLNVDGADQPVDARDLPTDEEELGKILDERSVFGRVSPQQKRHFVAALQRRGHTVAMTGDGVNDVLALKDADLGIAMGSGSPAARSVAKVVLLNDEFSTLPHIVAEGRRVLGNIERVSNLFLTKTVYAICLALMVGVGAVITALLDSEQLPYPFMPLHITLIGSLTIGIPAFFLAMAATSDRARPGFVLRVLKFAIPAGIVAAGSTFAVYLLVLERGSSLPSAQTTASITLFSVALAVLVLVARPYTWWRLLLILSCGAAFALALLTPLGSRFFELELPGMWYVAAAAVAAAAAIMTLFSWLVVRPRKVR</sequence>
<reference evidence="8" key="1">
    <citation type="submission" date="2021-02" db="EMBL/GenBank/DDBJ databases">
        <title>Natronoglycomyces albus gen. nov., sp. nov, a haloalkaliphilic actinobacterium from a soda solonchak soil.</title>
        <authorList>
            <person name="Sorokin D.Y."/>
            <person name="Khijniak T.V."/>
            <person name="Zakharycheva A.P."/>
            <person name="Boueva O.V."/>
            <person name="Ariskina E.V."/>
            <person name="Hahnke R.L."/>
            <person name="Bunk B."/>
            <person name="Sproer C."/>
            <person name="Schumann P."/>
            <person name="Evtushenko L.I."/>
            <person name="Kublanov I.V."/>
        </authorList>
    </citation>
    <scope>NUCLEOTIDE SEQUENCE</scope>
    <source>
        <strain evidence="8">DSM 106290</strain>
    </source>
</reference>
<feature type="transmembrane region" description="Helical" evidence="6">
    <location>
        <begin position="733"/>
        <end position="751"/>
    </location>
</feature>
<gene>
    <name evidence="8" type="ORF">JQS30_04640</name>
</gene>
<dbReference type="PANTHER" id="PTHR42861">
    <property type="entry name" value="CALCIUM-TRANSPORTING ATPASE"/>
    <property type="match status" value="1"/>
</dbReference>
<feature type="transmembrane region" description="Helical" evidence="6">
    <location>
        <begin position="673"/>
        <end position="695"/>
    </location>
</feature>
<feature type="transmembrane region" description="Helical" evidence="6">
    <location>
        <begin position="639"/>
        <end position="661"/>
    </location>
</feature>
<dbReference type="InterPro" id="IPR023214">
    <property type="entry name" value="HAD_sf"/>
</dbReference>
<keyword evidence="5 6" id="KW-0472">Membrane</keyword>
<keyword evidence="9" id="KW-1185">Reference proteome</keyword>
<comment type="subcellular location">
    <subcellularLocation>
        <location evidence="1">Cell membrane</location>
        <topology evidence="1">Multi-pass membrane protein</topology>
    </subcellularLocation>
</comment>
<feature type="transmembrane region" description="Helical" evidence="6">
    <location>
        <begin position="707"/>
        <end position="726"/>
    </location>
</feature>
<dbReference type="AlphaFoldDB" id="A0A895XRQ3"/>
<dbReference type="InterPro" id="IPR023298">
    <property type="entry name" value="ATPase_P-typ_TM_dom_sf"/>
</dbReference>
<evidence type="ECO:0000259" key="7">
    <source>
        <dbReference type="Pfam" id="PF00122"/>
    </source>
</evidence>
<evidence type="ECO:0000313" key="9">
    <source>
        <dbReference type="Proteomes" id="UP000662939"/>
    </source>
</evidence>
<dbReference type="NCBIfam" id="TIGR01494">
    <property type="entry name" value="ATPase_P-type"/>
    <property type="match status" value="2"/>
</dbReference>
<dbReference type="Proteomes" id="UP000662939">
    <property type="component" value="Chromosome"/>
</dbReference>
<feature type="transmembrane region" description="Helical" evidence="6">
    <location>
        <begin position="608"/>
        <end position="627"/>
    </location>
</feature>
<dbReference type="PROSITE" id="PS00154">
    <property type="entry name" value="ATPASE_E1_E2"/>
    <property type="match status" value="1"/>
</dbReference>
<feature type="transmembrane region" description="Helical" evidence="6">
    <location>
        <begin position="39"/>
        <end position="63"/>
    </location>
</feature>
<keyword evidence="2 6" id="KW-0812">Transmembrane</keyword>